<sequence length="316" mass="34097">MKMILDLDTGIDDALAVAYALGHEEIELLGITTSFGNVTVDKAVKNSIDILDLFGQNDIPVFKGSDVPWGMDSYVPSENIQHIHGENGLGNIDLGVSSRRESPISAIDFMIQAAHEYGNLLTVVTTGPLTNLAEAIKKDRAAIEKIGKIVVMGGALTVPGNVTSFAEANIFNDAHAAKFVLESDIPLVIVGLDITLKTMLTGKDIQTWQSLSTKAAQAVTAFTTYYYQNEYDHSEFGGALHDPLAVEVAVNPEIVTDYLPINLTVETKGASTGRTIAALPRLNDTEKSAQIGLDVKGQDFVQRFTETVYRLLEAAK</sequence>
<dbReference type="InterPro" id="IPR023186">
    <property type="entry name" value="IUNH"/>
</dbReference>
<evidence type="ECO:0000313" key="4">
    <source>
        <dbReference type="EMBL" id="MBP1047421.1"/>
    </source>
</evidence>
<reference evidence="4 5" key="1">
    <citation type="submission" date="2020-12" db="EMBL/GenBank/DDBJ databases">
        <title>Vagococcus allomyrinae sp. nov. and Enterococcus lavae sp. nov., isolated from the larvae of Allomyrina dichotoma.</title>
        <authorList>
            <person name="Lee S.D."/>
        </authorList>
    </citation>
    <scope>NUCLEOTIDE SEQUENCE [LARGE SCALE GENOMIC DNA]</scope>
    <source>
        <strain evidence="4 5">BWM-S5</strain>
    </source>
</reference>
<evidence type="ECO:0000259" key="3">
    <source>
        <dbReference type="Pfam" id="PF01156"/>
    </source>
</evidence>
<comment type="caution">
    <text evidence="4">The sequence shown here is derived from an EMBL/GenBank/DDBJ whole genome shotgun (WGS) entry which is preliminary data.</text>
</comment>
<keyword evidence="5" id="KW-1185">Reference proteome</keyword>
<organism evidence="4 5">
    <name type="scientific">Enterococcus larvae</name>
    <dbReference type="NCBI Taxonomy" id="2794352"/>
    <lineage>
        <taxon>Bacteria</taxon>
        <taxon>Bacillati</taxon>
        <taxon>Bacillota</taxon>
        <taxon>Bacilli</taxon>
        <taxon>Lactobacillales</taxon>
        <taxon>Enterococcaceae</taxon>
        <taxon>Enterococcus</taxon>
    </lineage>
</organism>
<dbReference type="SUPFAM" id="SSF53590">
    <property type="entry name" value="Nucleoside hydrolase"/>
    <property type="match status" value="1"/>
</dbReference>
<name>A0ABS4CLG3_9ENTE</name>
<dbReference type="RefSeq" id="WP_209558195.1">
    <property type="nucleotide sequence ID" value="NZ_JAEDXU010000007.1"/>
</dbReference>
<dbReference type="InterPro" id="IPR001910">
    <property type="entry name" value="Inosine/uridine_hydrolase_dom"/>
</dbReference>
<keyword evidence="2" id="KW-0326">Glycosidase</keyword>
<dbReference type="EMBL" id="JAEDXU010000007">
    <property type="protein sequence ID" value="MBP1047421.1"/>
    <property type="molecule type" value="Genomic_DNA"/>
</dbReference>
<feature type="domain" description="Inosine/uridine-preferring nucleoside hydrolase" evidence="3">
    <location>
        <begin position="3"/>
        <end position="301"/>
    </location>
</feature>
<dbReference type="InterPro" id="IPR036452">
    <property type="entry name" value="Ribo_hydro-like"/>
</dbReference>
<evidence type="ECO:0000313" key="5">
    <source>
        <dbReference type="Proteomes" id="UP000673375"/>
    </source>
</evidence>
<protein>
    <submittedName>
        <fullName evidence="4">Nucleoside hydrolase</fullName>
    </submittedName>
</protein>
<dbReference type="PANTHER" id="PTHR12304:SF4">
    <property type="entry name" value="URIDINE NUCLEOSIDASE"/>
    <property type="match status" value="1"/>
</dbReference>
<dbReference type="GO" id="GO:0016787">
    <property type="term" value="F:hydrolase activity"/>
    <property type="evidence" value="ECO:0007669"/>
    <property type="project" value="UniProtKB-KW"/>
</dbReference>
<evidence type="ECO:0000256" key="2">
    <source>
        <dbReference type="ARBA" id="ARBA00023295"/>
    </source>
</evidence>
<dbReference type="Gene3D" id="3.90.245.10">
    <property type="entry name" value="Ribonucleoside hydrolase-like"/>
    <property type="match status" value="1"/>
</dbReference>
<accession>A0ABS4CLG3</accession>
<keyword evidence="1 4" id="KW-0378">Hydrolase</keyword>
<dbReference type="Proteomes" id="UP000673375">
    <property type="component" value="Unassembled WGS sequence"/>
</dbReference>
<dbReference type="CDD" id="cd02650">
    <property type="entry name" value="nuc_hydro_CaPnhB"/>
    <property type="match status" value="1"/>
</dbReference>
<gene>
    <name evidence="4" type="ORF">I6N96_14140</name>
</gene>
<dbReference type="PANTHER" id="PTHR12304">
    <property type="entry name" value="INOSINE-URIDINE PREFERRING NUCLEOSIDE HYDROLASE"/>
    <property type="match status" value="1"/>
</dbReference>
<dbReference type="Pfam" id="PF01156">
    <property type="entry name" value="IU_nuc_hydro"/>
    <property type="match status" value="1"/>
</dbReference>
<evidence type="ECO:0000256" key="1">
    <source>
        <dbReference type="ARBA" id="ARBA00022801"/>
    </source>
</evidence>
<proteinExistence type="predicted"/>